<evidence type="ECO:0000259" key="1">
    <source>
        <dbReference type="PROSITE" id="PS51819"/>
    </source>
</evidence>
<accession>A0A2I8VQB4</accession>
<dbReference type="KEGG" id="srub:C2R22_21020"/>
<feature type="domain" description="VOC" evidence="1">
    <location>
        <begin position="5"/>
        <end position="129"/>
    </location>
</feature>
<dbReference type="Pfam" id="PF00903">
    <property type="entry name" value="Glyoxalase"/>
    <property type="match status" value="1"/>
</dbReference>
<dbReference type="CDD" id="cd06587">
    <property type="entry name" value="VOC"/>
    <property type="match status" value="1"/>
</dbReference>
<dbReference type="Gene3D" id="3.10.180.10">
    <property type="entry name" value="2,3-Dihydroxybiphenyl 1,2-Dioxygenase, domain 1"/>
    <property type="match status" value="1"/>
</dbReference>
<dbReference type="RefSeq" id="WP_103427775.1">
    <property type="nucleotide sequence ID" value="NZ_CP026310.1"/>
</dbReference>
<organism evidence="2 3">
    <name type="scientific">Salinigranum rubrum</name>
    <dbReference type="NCBI Taxonomy" id="755307"/>
    <lineage>
        <taxon>Archaea</taxon>
        <taxon>Methanobacteriati</taxon>
        <taxon>Methanobacteriota</taxon>
        <taxon>Stenosarchaea group</taxon>
        <taxon>Halobacteria</taxon>
        <taxon>Halobacteriales</taxon>
        <taxon>Haloferacaceae</taxon>
        <taxon>Salinigranum</taxon>
    </lineage>
</organism>
<reference evidence="2 3" key="1">
    <citation type="submission" date="2018-01" db="EMBL/GenBank/DDBJ databases">
        <title>Complete genome sequence of Salinigranum rubrum GX10T, an extremely halophilic archaeon isolated from a marine solar saltern.</title>
        <authorList>
            <person name="Han S."/>
        </authorList>
    </citation>
    <scope>NUCLEOTIDE SEQUENCE [LARGE SCALE GENOMIC DNA]</scope>
    <source>
        <strain evidence="2 3">GX10</strain>
        <plasmid evidence="3">Plasmid unnamed1</plasmid>
    </source>
</reference>
<name>A0A2I8VQB4_9EURY</name>
<proteinExistence type="predicted"/>
<dbReference type="InterPro" id="IPR004360">
    <property type="entry name" value="Glyas_Fos-R_dOase_dom"/>
</dbReference>
<geneLocation type="plasmid" evidence="2">
    <name>unnamed1</name>
</geneLocation>
<dbReference type="InterPro" id="IPR029068">
    <property type="entry name" value="Glyas_Bleomycin-R_OHBP_Dase"/>
</dbReference>
<dbReference type="EMBL" id="CP026310">
    <property type="protein sequence ID" value="AUV84086.1"/>
    <property type="molecule type" value="Genomic_DNA"/>
</dbReference>
<dbReference type="GeneID" id="35594630"/>
<dbReference type="AlphaFoldDB" id="A0A2I8VQB4"/>
<keyword evidence="2" id="KW-0456">Lyase</keyword>
<keyword evidence="3" id="KW-1185">Reference proteome</keyword>
<evidence type="ECO:0000313" key="3">
    <source>
        <dbReference type="Proteomes" id="UP000236584"/>
    </source>
</evidence>
<evidence type="ECO:0000313" key="2">
    <source>
        <dbReference type="EMBL" id="AUV84086.1"/>
    </source>
</evidence>
<dbReference type="SUPFAM" id="SSF54593">
    <property type="entry name" value="Glyoxalase/Bleomycin resistance protein/Dihydroxybiphenyl dioxygenase"/>
    <property type="match status" value="1"/>
</dbReference>
<dbReference type="Proteomes" id="UP000236584">
    <property type="component" value="Plasmid unnamed1"/>
</dbReference>
<dbReference type="InterPro" id="IPR037523">
    <property type="entry name" value="VOC_core"/>
</dbReference>
<gene>
    <name evidence="2" type="ORF">C2R22_21020</name>
</gene>
<dbReference type="OrthoDB" id="6111at2157"/>
<protein>
    <submittedName>
        <fullName evidence="2">Lactoylglutathione lyase</fullName>
    </submittedName>
</protein>
<sequence length="135" mass="15083">MNVTAIDHVNLRIPEGEVDDAIEFYEDSLGAETENLTRYESGEKPFFSFRLTEMSVVHIRPVADFKRPSGQNYDHLALLVKDSLEDLKQQLVDAGIDVLRESEPLGATGVAPAIYVQDPFGYIIEIKEDRLSGNA</sequence>
<dbReference type="GO" id="GO:0016829">
    <property type="term" value="F:lyase activity"/>
    <property type="evidence" value="ECO:0007669"/>
    <property type="project" value="UniProtKB-KW"/>
</dbReference>
<keyword evidence="2" id="KW-0614">Plasmid</keyword>
<dbReference type="PROSITE" id="PS51819">
    <property type="entry name" value="VOC"/>
    <property type="match status" value="1"/>
</dbReference>